<dbReference type="RefSeq" id="XP_030619812.1">
    <property type="nucleotide sequence ID" value="XM_030763952.1"/>
</dbReference>
<proteinExistence type="predicted"/>
<gene>
    <name evidence="3" type="primary">LOC111163245</name>
</gene>
<dbReference type="InParanoid" id="A0A7F8KIC5"/>
<feature type="region of interest" description="Disordered" evidence="1">
    <location>
        <begin position="73"/>
        <end position="221"/>
    </location>
</feature>
<feature type="compositionally biased region" description="Low complexity" evidence="1">
    <location>
        <begin position="73"/>
        <end position="82"/>
    </location>
</feature>
<keyword evidence="2" id="KW-1185">Reference proteome</keyword>
<sequence length="242" mass="25144">MTSPYYIQNHLLMCKSPYSILETALRGGHSGKIISILQGRVPFKEPTRRRRRPEVLKPGLAAAVAVAAVAASAHAPSPARPGRSPPARPTETGGRARRGRGAPASAGASPRPVRAAAAAGERADVAAPRGGGGTLPLGPPEQPGRPQRGRPRRSGPDPGRERPGAGEPGVGGPRSPGPRGPEVLGRGTWRGRSDSGLGGPNAQDPGEGSGDPGIMNWRSRPEIRVLMRSSWKNPATDFKLPT</sequence>
<organism evidence="2 3">
    <name type="scientific">Delphinapterus leucas</name>
    <name type="common">Beluga whale</name>
    <dbReference type="NCBI Taxonomy" id="9749"/>
    <lineage>
        <taxon>Eukaryota</taxon>
        <taxon>Metazoa</taxon>
        <taxon>Chordata</taxon>
        <taxon>Craniata</taxon>
        <taxon>Vertebrata</taxon>
        <taxon>Euteleostomi</taxon>
        <taxon>Mammalia</taxon>
        <taxon>Eutheria</taxon>
        <taxon>Laurasiatheria</taxon>
        <taxon>Artiodactyla</taxon>
        <taxon>Whippomorpha</taxon>
        <taxon>Cetacea</taxon>
        <taxon>Odontoceti</taxon>
        <taxon>Monodontidae</taxon>
        <taxon>Delphinapterus</taxon>
    </lineage>
</organism>
<evidence type="ECO:0000313" key="3">
    <source>
        <dbReference type="RefSeq" id="XP_030619812.1"/>
    </source>
</evidence>
<dbReference type="GeneID" id="111163245"/>
<protein>
    <submittedName>
        <fullName evidence="3">Uncharacterized protein LOC111163245</fullName>
    </submittedName>
</protein>
<feature type="compositionally biased region" description="Basic and acidic residues" evidence="1">
    <location>
        <begin position="154"/>
        <end position="164"/>
    </location>
</feature>
<dbReference type="Proteomes" id="UP000248483">
    <property type="component" value="Unplaced"/>
</dbReference>
<feature type="compositionally biased region" description="Low complexity" evidence="1">
    <location>
        <begin position="101"/>
        <end position="128"/>
    </location>
</feature>
<accession>A0A7F8KIC5</accession>
<dbReference type="KEGG" id="dle:111163245"/>
<dbReference type="AlphaFoldDB" id="A0A7F8KIC5"/>
<reference evidence="3" key="1">
    <citation type="submission" date="2025-08" db="UniProtKB">
        <authorList>
            <consortium name="RefSeq"/>
        </authorList>
    </citation>
    <scope>IDENTIFICATION</scope>
    <source>
        <tissue evidence="3">Blood</tissue>
    </source>
</reference>
<evidence type="ECO:0000256" key="1">
    <source>
        <dbReference type="SAM" id="MobiDB-lite"/>
    </source>
</evidence>
<name>A0A7F8KIC5_DELLE</name>
<evidence type="ECO:0000313" key="2">
    <source>
        <dbReference type="Proteomes" id="UP000248483"/>
    </source>
</evidence>